<comment type="caution">
    <text evidence="2">The sequence shown here is derived from an EMBL/GenBank/DDBJ whole genome shotgun (WGS) entry which is preliminary data.</text>
</comment>
<evidence type="ECO:0000313" key="2">
    <source>
        <dbReference type="EMBL" id="OEJ29041.1"/>
    </source>
</evidence>
<feature type="transmembrane region" description="Helical" evidence="1">
    <location>
        <begin position="109"/>
        <end position="128"/>
    </location>
</feature>
<feature type="transmembrane region" description="Helical" evidence="1">
    <location>
        <begin position="12"/>
        <end position="31"/>
    </location>
</feature>
<evidence type="ECO:0000313" key="3">
    <source>
        <dbReference type="Proteomes" id="UP000095759"/>
    </source>
</evidence>
<dbReference type="RefSeq" id="WP_069935861.1">
    <property type="nucleotide sequence ID" value="NZ_MEHJ01000001.1"/>
</dbReference>
<sequence length="260" mass="27720">MNSTSSSTPLDGLIFGVCAVLGAVVTAACLYRARTTPTVANRCITTAFGICTVGVAFAIPAVASWAEELTGVDNVAKLIAHICAILWCASLQLTMVDIAYDPEYLRTAIYQRATVASIVLLVMIPLWLKANTPGVEFTTAFAANVPVRVYLLVYLGYVFLTCCELAFMCGKSANLNWPERPWSSFGYGSSATAAVAGIGYTASKGGYLLAYTAGSPWSLGVEERLSPSLSGIAIVFLFIGLTLPVFGLAFRKVRRRLSRA</sequence>
<reference evidence="2 3" key="1">
    <citation type="submission" date="2016-08" db="EMBL/GenBank/DDBJ databases">
        <title>Complete genome sequence of Streptomyces agglomeratus strain 6-3-2, a novel anti-MRSA actinomycete isolated from Wuli of Tebit, China.</title>
        <authorList>
            <person name="Chen X."/>
        </authorList>
    </citation>
    <scope>NUCLEOTIDE SEQUENCE [LARGE SCALE GENOMIC DNA]</scope>
    <source>
        <strain evidence="2 3">6-3-2</strain>
    </source>
</reference>
<feature type="transmembrane region" description="Helical" evidence="1">
    <location>
        <begin position="43"/>
        <end position="66"/>
    </location>
</feature>
<feature type="transmembrane region" description="Helical" evidence="1">
    <location>
        <begin position="229"/>
        <end position="250"/>
    </location>
</feature>
<organism evidence="2 3">
    <name type="scientific">Streptomyces agglomeratus</name>
    <dbReference type="NCBI Taxonomy" id="285458"/>
    <lineage>
        <taxon>Bacteria</taxon>
        <taxon>Bacillati</taxon>
        <taxon>Actinomycetota</taxon>
        <taxon>Actinomycetes</taxon>
        <taxon>Kitasatosporales</taxon>
        <taxon>Streptomycetaceae</taxon>
        <taxon>Streptomyces</taxon>
    </lineage>
</organism>
<feature type="transmembrane region" description="Helical" evidence="1">
    <location>
        <begin position="182"/>
        <end position="202"/>
    </location>
</feature>
<feature type="transmembrane region" description="Helical" evidence="1">
    <location>
        <begin position="78"/>
        <end position="100"/>
    </location>
</feature>
<keyword evidence="1" id="KW-0812">Transmembrane</keyword>
<gene>
    <name evidence="2" type="ORF">AS594_36155</name>
</gene>
<accession>A0A1E5PHN0</accession>
<dbReference type="EMBL" id="MEHJ01000001">
    <property type="protein sequence ID" value="OEJ29041.1"/>
    <property type="molecule type" value="Genomic_DNA"/>
</dbReference>
<evidence type="ECO:0008006" key="4">
    <source>
        <dbReference type="Google" id="ProtNLM"/>
    </source>
</evidence>
<feature type="transmembrane region" description="Helical" evidence="1">
    <location>
        <begin position="148"/>
        <end position="170"/>
    </location>
</feature>
<protein>
    <recommendedName>
        <fullName evidence="4">Integral membrane protein</fullName>
    </recommendedName>
</protein>
<dbReference type="AlphaFoldDB" id="A0A1E5PHN0"/>
<name>A0A1E5PHN0_9ACTN</name>
<dbReference type="OrthoDB" id="4091717at2"/>
<keyword evidence="1" id="KW-0472">Membrane</keyword>
<proteinExistence type="predicted"/>
<keyword evidence="1" id="KW-1133">Transmembrane helix</keyword>
<keyword evidence="3" id="KW-1185">Reference proteome</keyword>
<dbReference type="Proteomes" id="UP000095759">
    <property type="component" value="Unassembled WGS sequence"/>
</dbReference>
<evidence type="ECO:0000256" key="1">
    <source>
        <dbReference type="SAM" id="Phobius"/>
    </source>
</evidence>